<reference evidence="1 2" key="1">
    <citation type="journal article" date="2019" name="Anaerobe">
        <title>Brachyspira catarrhinii sp. nov., an anaerobic intestinal spirochaete isolated from vervet monkeys may have been misidentified as Brachyspira aalborgi in previous studies.</title>
        <authorList>
            <person name="Phillips N.D."/>
            <person name="La T."/>
            <person name="Hampson D.J."/>
        </authorList>
    </citation>
    <scope>NUCLEOTIDE SEQUENCE [LARGE SCALE GENOMIC DNA]</scope>
    <source>
        <strain evidence="1 2">Z12</strain>
    </source>
</reference>
<organism evidence="1 2">
    <name type="scientific">Brachyspira catarrhinii</name>
    <dbReference type="NCBI Taxonomy" id="2528966"/>
    <lineage>
        <taxon>Bacteria</taxon>
        <taxon>Pseudomonadati</taxon>
        <taxon>Spirochaetota</taxon>
        <taxon>Spirochaetia</taxon>
        <taxon>Brachyspirales</taxon>
        <taxon>Brachyspiraceae</taxon>
        <taxon>Brachyspira</taxon>
    </lineage>
</organism>
<protein>
    <submittedName>
        <fullName evidence="1">Uncharacterized protein</fullName>
    </submittedName>
</protein>
<keyword evidence="2" id="KW-1185">Reference proteome</keyword>
<dbReference type="Proteomes" id="UP000310168">
    <property type="component" value="Unassembled WGS sequence"/>
</dbReference>
<gene>
    <name evidence="1" type="ORF">EZH24_00185</name>
</gene>
<proteinExistence type="predicted"/>
<evidence type="ECO:0000313" key="2">
    <source>
        <dbReference type="Proteomes" id="UP000310168"/>
    </source>
</evidence>
<dbReference type="RefSeq" id="WP_137997119.1">
    <property type="nucleotide sequence ID" value="NZ_SJDU01000002.1"/>
</dbReference>
<dbReference type="EMBL" id="SJDU01000002">
    <property type="protein sequence ID" value="TKZ36427.1"/>
    <property type="molecule type" value="Genomic_DNA"/>
</dbReference>
<name>A0ABY2TU56_9SPIR</name>
<evidence type="ECO:0000313" key="1">
    <source>
        <dbReference type="EMBL" id="TKZ36427.1"/>
    </source>
</evidence>
<comment type="caution">
    <text evidence="1">The sequence shown here is derived from an EMBL/GenBank/DDBJ whole genome shotgun (WGS) entry which is preliminary data.</text>
</comment>
<sequence length="166" mass="19595">MAYEKEILAWYEENEKNRALLEWFNNDEQNQALLKLYNSKSEAIKEIEAVSKEKLALLLSAVPQNYKKAQYKIMVIGQELNGGFGIKEEPRISMLDNLKAQSKKPIKRNFSKFANFSVKFCKSMNKVNRDISSYFIWAEIRKFSYWKSPKDKSRKPKNHCPKKFKI</sequence>
<accession>A0ABY2TU56</accession>